<evidence type="ECO:0000256" key="1">
    <source>
        <dbReference type="SAM" id="Phobius"/>
    </source>
</evidence>
<reference evidence="3" key="1">
    <citation type="submission" date="2021-02" db="EMBL/GenBank/DDBJ databases">
        <authorList>
            <person name="Nowell W R."/>
        </authorList>
    </citation>
    <scope>NUCLEOTIDE SEQUENCE</scope>
</reference>
<gene>
    <name evidence="3" type="ORF">ZHD862_LOCUS21033</name>
</gene>
<dbReference type="Proteomes" id="UP000663864">
    <property type="component" value="Unassembled WGS sequence"/>
</dbReference>
<dbReference type="InterPro" id="IPR013201">
    <property type="entry name" value="Prot_inhib_I29"/>
</dbReference>
<protein>
    <recommendedName>
        <fullName evidence="2">Cathepsin propeptide inhibitor domain-containing protein</fullName>
    </recommendedName>
</protein>
<dbReference type="Pfam" id="PF08246">
    <property type="entry name" value="Inhibitor_I29"/>
    <property type="match status" value="1"/>
</dbReference>
<keyword evidence="1" id="KW-0472">Membrane</keyword>
<organism evidence="3 4">
    <name type="scientific">Rotaria sordida</name>
    <dbReference type="NCBI Taxonomy" id="392033"/>
    <lineage>
        <taxon>Eukaryota</taxon>
        <taxon>Metazoa</taxon>
        <taxon>Spiralia</taxon>
        <taxon>Gnathifera</taxon>
        <taxon>Rotifera</taxon>
        <taxon>Eurotatoria</taxon>
        <taxon>Bdelloidea</taxon>
        <taxon>Philodinida</taxon>
        <taxon>Philodinidae</taxon>
        <taxon>Rotaria</taxon>
    </lineage>
</organism>
<dbReference type="Gene3D" id="1.10.287.2250">
    <property type="match status" value="1"/>
</dbReference>
<feature type="transmembrane region" description="Helical" evidence="1">
    <location>
        <begin position="96"/>
        <end position="118"/>
    </location>
</feature>
<dbReference type="AlphaFoldDB" id="A0A814TW35"/>
<comment type="caution">
    <text evidence="3">The sequence shown here is derived from an EMBL/GenBank/DDBJ whole genome shotgun (WGS) entry which is preliminary data.</text>
</comment>
<evidence type="ECO:0000313" key="4">
    <source>
        <dbReference type="Proteomes" id="UP000663864"/>
    </source>
</evidence>
<evidence type="ECO:0000313" key="3">
    <source>
        <dbReference type="EMBL" id="CAF1167589.1"/>
    </source>
</evidence>
<feature type="domain" description="Cathepsin propeptide inhibitor" evidence="2">
    <location>
        <begin position="1"/>
        <end position="53"/>
    </location>
</feature>
<dbReference type="EMBL" id="CAJNOT010001227">
    <property type="protein sequence ID" value="CAF1167589.1"/>
    <property type="molecule type" value="Genomic_DNA"/>
</dbReference>
<dbReference type="SMART" id="SM00848">
    <property type="entry name" value="Inhibitor_I29"/>
    <property type="match status" value="1"/>
</dbReference>
<name>A0A814TW35_9BILA</name>
<accession>A0A814TW35</accession>
<keyword evidence="1" id="KW-0812">Transmembrane</keyword>
<proteinExistence type="predicted"/>
<keyword evidence="1" id="KW-1133">Transmembrane helix</keyword>
<sequence length="146" mass="16844">MEFNRNSKTTSEDKLRFISFNNTLHDILNDYRQGEKTYTLGLNDHADWTQDELSILRRGIQLPKGRISKTNVEPGDRLLTWNGKPSHGRTTLPTSYVFGGVLGPIVLIIILIILINILQRYKPKFLPAPLRTWLWLPVPFRSLAFL</sequence>
<evidence type="ECO:0000259" key="2">
    <source>
        <dbReference type="SMART" id="SM00848"/>
    </source>
</evidence>